<dbReference type="Proteomes" id="UP000092445">
    <property type="component" value="Unassembled WGS sequence"/>
</dbReference>
<reference evidence="1" key="2">
    <citation type="submission" date="2020-05" db="UniProtKB">
        <authorList>
            <consortium name="EnsemblMetazoa"/>
        </authorList>
    </citation>
    <scope>IDENTIFICATION</scope>
    <source>
        <strain evidence="1">IAEA</strain>
    </source>
</reference>
<dbReference type="EnsemblMetazoa" id="GPAI016169-RA">
    <property type="protein sequence ID" value="GPAI016169-PA"/>
    <property type="gene ID" value="GPAI016169"/>
</dbReference>
<accession>A0A1A9ZIY0</accession>
<sequence>MPLRRSDANGYLFFCFDDIFFHISSRRLAVITYGPGKNRRGSTNADYAVKMLSAKMLFFKLECNRRTKKIKSSIVKGLRISNRKTKDTINEEQPSKCREQIQPTEFTISYEAPANQALIQPQSFQRIYVLSFLQQQRVSMQKVQQIPRDADCLPPWDMCLHYFSAQRIQIWECYDQTKRYPINSCVS</sequence>
<name>A0A1A9ZIY0_GLOPL</name>
<proteinExistence type="predicted"/>
<evidence type="ECO:0000313" key="1">
    <source>
        <dbReference type="EnsemblMetazoa" id="GPAI016169-PA"/>
    </source>
</evidence>
<organism evidence="1 2">
    <name type="scientific">Glossina pallidipes</name>
    <name type="common">Tsetse fly</name>
    <dbReference type="NCBI Taxonomy" id="7398"/>
    <lineage>
        <taxon>Eukaryota</taxon>
        <taxon>Metazoa</taxon>
        <taxon>Ecdysozoa</taxon>
        <taxon>Arthropoda</taxon>
        <taxon>Hexapoda</taxon>
        <taxon>Insecta</taxon>
        <taxon>Pterygota</taxon>
        <taxon>Neoptera</taxon>
        <taxon>Endopterygota</taxon>
        <taxon>Diptera</taxon>
        <taxon>Brachycera</taxon>
        <taxon>Muscomorpha</taxon>
        <taxon>Hippoboscoidea</taxon>
        <taxon>Glossinidae</taxon>
        <taxon>Glossina</taxon>
    </lineage>
</organism>
<dbReference type="AlphaFoldDB" id="A0A1A9ZIY0"/>
<evidence type="ECO:0000313" key="2">
    <source>
        <dbReference type="Proteomes" id="UP000092445"/>
    </source>
</evidence>
<keyword evidence="2" id="KW-1185">Reference proteome</keyword>
<dbReference type="VEuPathDB" id="VectorBase:GPAI016169"/>
<protein>
    <submittedName>
        <fullName evidence="1">Uncharacterized protein</fullName>
    </submittedName>
</protein>
<reference evidence="2" key="1">
    <citation type="submission" date="2014-03" db="EMBL/GenBank/DDBJ databases">
        <authorList>
            <person name="Aksoy S."/>
            <person name="Warren W."/>
            <person name="Wilson R.K."/>
        </authorList>
    </citation>
    <scope>NUCLEOTIDE SEQUENCE [LARGE SCALE GENOMIC DNA]</scope>
    <source>
        <strain evidence="2">IAEA</strain>
    </source>
</reference>